<dbReference type="Proteomes" id="UP000004374">
    <property type="component" value="Unassembled WGS sequence"/>
</dbReference>
<dbReference type="RefSeq" id="WP_008222518.1">
    <property type="nucleotide sequence ID" value="NZ_BAFK01000016.1"/>
</dbReference>
<keyword evidence="1" id="KW-1133">Transmembrane helix</keyword>
<dbReference type="AlphaFoldDB" id="I1E063"/>
<evidence type="ECO:0000256" key="1">
    <source>
        <dbReference type="SAM" id="Phobius"/>
    </source>
</evidence>
<evidence type="ECO:0000313" key="3">
    <source>
        <dbReference type="Proteomes" id="UP000004374"/>
    </source>
</evidence>
<organism evidence="2 3">
    <name type="scientific">Rheinheimera nanhaiensis E407-8</name>
    <dbReference type="NCBI Taxonomy" id="562729"/>
    <lineage>
        <taxon>Bacteria</taxon>
        <taxon>Pseudomonadati</taxon>
        <taxon>Pseudomonadota</taxon>
        <taxon>Gammaproteobacteria</taxon>
        <taxon>Chromatiales</taxon>
        <taxon>Chromatiaceae</taxon>
        <taxon>Rheinheimera</taxon>
    </lineage>
</organism>
<name>I1E063_9GAMM</name>
<keyword evidence="3" id="KW-1185">Reference proteome</keyword>
<protein>
    <submittedName>
        <fullName evidence="2">Uncharacterized protein</fullName>
    </submittedName>
</protein>
<accession>I1E063</accession>
<proteinExistence type="predicted"/>
<dbReference type="EMBL" id="BAFK01000016">
    <property type="protein sequence ID" value="GAB59691.1"/>
    <property type="molecule type" value="Genomic_DNA"/>
</dbReference>
<feature type="transmembrane region" description="Helical" evidence="1">
    <location>
        <begin position="23"/>
        <end position="44"/>
    </location>
</feature>
<evidence type="ECO:0000313" key="2">
    <source>
        <dbReference type="EMBL" id="GAB59691.1"/>
    </source>
</evidence>
<keyword evidence="1" id="KW-0812">Transmembrane</keyword>
<reference evidence="2 3" key="1">
    <citation type="journal article" date="2012" name="J. Bacteriol.">
        <title>Genome Sequence of the Protease-Producing Bacterium Rheinheimera nanhaiensis E407-8T, Isolated from Deep-Sea Sediment of the South China Sea.</title>
        <authorList>
            <person name="Zhang X.-Y."/>
            <person name="Zhang Y.-J."/>
            <person name="Qin Q.-L."/>
            <person name="Xie B.-B."/>
            <person name="Chen X.-L."/>
            <person name="Zhou B.-C."/>
            <person name="Zhang Y.-Z."/>
        </authorList>
    </citation>
    <scope>NUCLEOTIDE SEQUENCE [LARGE SCALE GENOMIC DNA]</scope>
    <source>
        <strain evidence="2 3">E407-8</strain>
    </source>
</reference>
<gene>
    <name evidence="2" type="ORF">RNAN_2697</name>
</gene>
<dbReference type="STRING" id="562729.RNAN_2697"/>
<sequence>METLQQLITPFTTAWQQADSHQLASFGIFFAAMWLIAMVIEAAVKKATKED</sequence>
<comment type="caution">
    <text evidence="2">The sequence shown here is derived from an EMBL/GenBank/DDBJ whole genome shotgun (WGS) entry which is preliminary data.</text>
</comment>
<keyword evidence="1" id="KW-0472">Membrane</keyword>